<dbReference type="PANTHER" id="PTHR33546:SF1">
    <property type="entry name" value="LARGE, MULTIFUNCTIONAL SECRETED PROTEIN"/>
    <property type="match status" value="1"/>
</dbReference>
<dbReference type="AlphaFoldDB" id="A0A518C8P2"/>
<dbReference type="PANTHER" id="PTHR33546">
    <property type="entry name" value="LARGE, MULTIFUNCTIONAL SECRETED PROTEIN-RELATED"/>
    <property type="match status" value="1"/>
</dbReference>
<dbReference type="KEGG" id="bvo:Pan97_26290"/>
<evidence type="ECO:0000256" key="4">
    <source>
        <dbReference type="PROSITE-ProRule" id="PRU00433"/>
    </source>
</evidence>
<feature type="chain" id="PRO_5021832648" evidence="5">
    <location>
        <begin position="29"/>
        <end position="987"/>
    </location>
</feature>
<dbReference type="NCBIfam" id="TIGR02603">
    <property type="entry name" value="CxxCH_TIGR02603"/>
    <property type="match status" value="1"/>
</dbReference>
<evidence type="ECO:0000259" key="6">
    <source>
        <dbReference type="PROSITE" id="PS51007"/>
    </source>
</evidence>
<feature type="signal peptide" evidence="5">
    <location>
        <begin position="1"/>
        <end position="28"/>
    </location>
</feature>
<evidence type="ECO:0000313" key="8">
    <source>
        <dbReference type="Proteomes" id="UP000318626"/>
    </source>
</evidence>
<dbReference type="SUPFAM" id="SSF50952">
    <property type="entry name" value="Soluble quinoprotein glucose dehydrogenase"/>
    <property type="match status" value="1"/>
</dbReference>
<dbReference type="PROSITE" id="PS51007">
    <property type="entry name" value="CYTC"/>
    <property type="match status" value="1"/>
</dbReference>
<dbReference type="Pfam" id="PF13646">
    <property type="entry name" value="HEAT_2"/>
    <property type="match status" value="1"/>
</dbReference>
<dbReference type="Pfam" id="PF23500">
    <property type="entry name" value="DUF7133"/>
    <property type="match status" value="1"/>
</dbReference>
<dbReference type="SUPFAM" id="SSF48371">
    <property type="entry name" value="ARM repeat"/>
    <property type="match status" value="1"/>
</dbReference>
<dbReference type="EMBL" id="CP036289">
    <property type="protein sequence ID" value="QDU75595.1"/>
    <property type="molecule type" value="Genomic_DNA"/>
</dbReference>
<reference evidence="8" key="1">
    <citation type="submission" date="2019-02" db="EMBL/GenBank/DDBJ databases">
        <title>Deep-cultivation of Planctomycetes and their phenomic and genomic characterization uncovers novel biology.</title>
        <authorList>
            <person name="Wiegand S."/>
            <person name="Jogler M."/>
            <person name="Boedeker C."/>
            <person name="Pinto D."/>
            <person name="Vollmers J."/>
            <person name="Rivas-Marin E."/>
            <person name="Kohn T."/>
            <person name="Peeters S.H."/>
            <person name="Heuer A."/>
            <person name="Rast P."/>
            <person name="Oberbeckmann S."/>
            <person name="Bunk B."/>
            <person name="Jeske O."/>
            <person name="Meyerdierks A."/>
            <person name="Storesund J.E."/>
            <person name="Kallscheuer N."/>
            <person name="Luecker S."/>
            <person name="Lage O.M."/>
            <person name="Pohl T."/>
            <person name="Merkel B.J."/>
            <person name="Hornburger P."/>
            <person name="Mueller R.-W."/>
            <person name="Bruemmer F."/>
            <person name="Labrenz M."/>
            <person name="Spormann A.M."/>
            <person name="Op den Camp H."/>
            <person name="Overmann J."/>
            <person name="Amann R."/>
            <person name="Jetten M.S.M."/>
            <person name="Mascher T."/>
            <person name="Medema M.H."/>
            <person name="Devos D.P."/>
            <person name="Kaster A.-K."/>
            <person name="Ovreas L."/>
            <person name="Rohde M."/>
            <person name="Galperin M.Y."/>
            <person name="Jogler C."/>
        </authorList>
    </citation>
    <scope>NUCLEOTIDE SEQUENCE [LARGE SCALE GENOMIC DNA]</scope>
    <source>
        <strain evidence="8">Pan97</strain>
    </source>
</reference>
<dbReference type="GO" id="GO:0046872">
    <property type="term" value="F:metal ion binding"/>
    <property type="evidence" value="ECO:0007669"/>
    <property type="project" value="UniProtKB-KW"/>
</dbReference>
<evidence type="ECO:0000313" key="7">
    <source>
        <dbReference type="EMBL" id="QDU75595.1"/>
    </source>
</evidence>
<dbReference type="InterPro" id="IPR013428">
    <property type="entry name" value="Membrane-bound_put_N"/>
</dbReference>
<evidence type="ECO:0000256" key="3">
    <source>
        <dbReference type="ARBA" id="ARBA00023004"/>
    </source>
</evidence>
<protein>
    <submittedName>
        <fullName evidence="7">Cytochrome c</fullName>
    </submittedName>
</protein>
<sequence precursor="true">MIPRYISTARHALLASSLLLLLPIASVAEELDYKNQLPSVPPRAAAEALQTFQVADGFRIELAAAEPSVVDPVAMAFDADGRLFVIEMRGYSEDDSDMLGRVRLLEDVNDDGIYEKSTIFAEGFSWPTAICCTRKGILVGAAPDIIWLKDTDGDGKADERQAVFTGFNKSNVQGLLNTFQWGLDNRIHGVTSSSGGNVQRVVDGKPTGKPISLRGRDFSIDPRTMEMIAISGGGQHGMSMNSWGEKFTCSNSDHLQQILFEDRYLARNPYLSIPSVRRSIAQDGPQAEVYRTSPVEAWRVIRTKLRAAKIVPGIVEGGGRPAGYFTGATGVTIFRGDAWPKRFQGLAIIGDVGSNLIHRKRLVEHGVAYQGIRIDESEEFVSSSDIWFRPVQYANAPDGSLYVADMYREVIEHPKSLPPMIKKHLDLTSGRDRGRIYRIVVNDYQRRSTPRMTAMNTLELVSLLNHPNSWHRETAARLIYERQDNTVVSQIERSVTKASLPEGRVISLSALSGLKKLSPGVLLAAMHDEHPRVRQHAIRLAEPLLEKSPELRQQIANLAGDSTVHVRFQVALSAGYLPDEVKVSVLKQLARSDGENPDFQAAIQSSLRTNAGRLLAELALDDSAPKELLSLLARQIGKQQRPDDIANVAKLLPKLNSDQPKVFQFVITHLAIPPGSSLAQQMAKATNGESEEVINKMVARAKATLKNRDAPIADRIRAVDVLQYGPFDPTTFGKLLEPSQPLALQEAALKEMQGFTEPEVAELLVSRWPNMAPGVRTKASGILTSRATWVGVLLDAIDNETIPTSDVDGSQLVELKPILSEQQGRRIDSLLNRPSHSDRAAIITAYRSSLTMDGEKERGQKVFNKHCTACHQFNGEGHPIGPNLAAMKNRGAEAILVNILNPNAEVNPQYLNYICLTNDGRTISGVITNETATSITLVQADNKSETILRIDIEQLKSTGVSLMPEGLEKVIDQQAMSDLLNYITQSE</sequence>
<dbReference type="InterPro" id="IPR016024">
    <property type="entry name" value="ARM-type_fold"/>
</dbReference>
<dbReference type="Gene3D" id="1.10.760.10">
    <property type="entry name" value="Cytochrome c-like domain"/>
    <property type="match status" value="1"/>
</dbReference>
<dbReference type="Gene3D" id="2.120.10.30">
    <property type="entry name" value="TolB, C-terminal domain"/>
    <property type="match status" value="1"/>
</dbReference>
<accession>A0A518C8P2</accession>
<dbReference type="InterPro" id="IPR036909">
    <property type="entry name" value="Cyt_c-like_dom_sf"/>
</dbReference>
<dbReference type="SUPFAM" id="SSF46626">
    <property type="entry name" value="Cytochrome c"/>
    <property type="match status" value="1"/>
</dbReference>
<evidence type="ECO:0000256" key="2">
    <source>
        <dbReference type="ARBA" id="ARBA00022723"/>
    </source>
</evidence>
<evidence type="ECO:0000256" key="1">
    <source>
        <dbReference type="ARBA" id="ARBA00022617"/>
    </source>
</evidence>
<proteinExistence type="predicted"/>
<dbReference type="OrthoDB" id="230287at2"/>
<keyword evidence="2 4" id="KW-0479">Metal-binding</keyword>
<dbReference type="Pfam" id="PF00034">
    <property type="entry name" value="Cytochrom_C"/>
    <property type="match status" value="1"/>
</dbReference>
<feature type="domain" description="Cytochrome c" evidence="6">
    <location>
        <begin position="854"/>
        <end position="987"/>
    </location>
</feature>
<dbReference type="InterPro" id="IPR011989">
    <property type="entry name" value="ARM-like"/>
</dbReference>
<dbReference type="InterPro" id="IPR009056">
    <property type="entry name" value="Cyt_c-like_dom"/>
</dbReference>
<dbReference type="GO" id="GO:0009055">
    <property type="term" value="F:electron transfer activity"/>
    <property type="evidence" value="ECO:0007669"/>
    <property type="project" value="InterPro"/>
</dbReference>
<dbReference type="InterPro" id="IPR013427">
    <property type="entry name" value="Haem-bd_dom_put"/>
</dbReference>
<keyword evidence="5" id="KW-0732">Signal</keyword>
<keyword evidence="3 4" id="KW-0408">Iron</keyword>
<keyword evidence="8" id="KW-1185">Reference proteome</keyword>
<dbReference type="NCBIfam" id="TIGR02604">
    <property type="entry name" value="Piru_Ver_Nterm"/>
    <property type="match status" value="1"/>
</dbReference>
<organism evidence="7 8">
    <name type="scientific">Bremerella volcania</name>
    <dbReference type="NCBI Taxonomy" id="2527984"/>
    <lineage>
        <taxon>Bacteria</taxon>
        <taxon>Pseudomonadati</taxon>
        <taxon>Planctomycetota</taxon>
        <taxon>Planctomycetia</taxon>
        <taxon>Pirellulales</taxon>
        <taxon>Pirellulaceae</taxon>
        <taxon>Bremerella</taxon>
    </lineage>
</organism>
<evidence type="ECO:0000256" key="5">
    <source>
        <dbReference type="SAM" id="SignalP"/>
    </source>
</evidence>
<dbReference type="GO" id="GO:0020037">
    <property type="term" value="F:heme binding"/>
    <property type="evidence" value="ECO:0007669"/>
    <property type="project" value="InterPro"/>
</dbReference>
<dbReference type="InterPro" id="IPR055557">
    <property type="entry name" value="DUF7133"/>
</dbReference>
<dbReference type="Gene3D" id="1.25.10.10">
    <property type="entry name" value="Leucine-rich Repeat Variant"/>
    <property type="match status" value="1"/>
</dbReference>
<dbReference type="Proteomes" id="UP000318626">
    <property type="component" value="Chromosome"/>
</dbReference>
<gene>
    <name evidence="7" type="ORF">Pan97_26290</name>
</gene>
<name>A0A518C8P2_9BACT</name>
<keyword evidence="1 4" id="KW-0349">Heme</keyword>
<dbReference type="InterPro" id="IPR011042">
    <property type="entry name" value="6-blade_b-propeller_TolB-like"/>
</dbReference>
<dbReference type="InterPro" id="IPR011041">
    <property type="entry name" value="Quinoprot_gluc/sorb_DH_b-prop"/>
</dbReference>